<evidence type="ECO:0000313" key="3">
    <source>
        <dbReference type="Proteomes" id="UP001233999"/>
    </source>
</evidence>
<comment type="caution">
    <text evidence="2">The sequence shown here is derived from an EMBL/GenBank/DDBJ whole genome shotgun (WGS) entry which is preliminary data.</text>
</comment>
<gene>
    <name evidence="2" type="ORF">L9F63_013434</name>
</gene>
<keyword evidence="1" id="KW-0732">Signal</keyword>
<reference evidence="2" key="1">
    <citation type="journal article" date="2023" name="IScience">
        <title>Live-bearing cockroach genome reveals convergent evolutionary mechanisms linked to viviparity in insects and beyond.</title>
        <authorList>
            <person name="Fouks B."/>
            <person name="Harrison M.C."/>
            <person name="Mikhailova A.A."/>
            <person name="Marchal E."/>
            <person name="English S."/>
            <person name="Carruthers M."/>
            <person name="Jennings E.C."/>
            <person name="Chiamaka E.L."/>
            <person name="Frigard R.A."/>
            <person name="Pippel M."/>
            <person name="Attardo G.M."/>
            <person name="Benoit J.B."/>
            <person name="Bornberg-Bauer E."/>
            <person name="Tobe S.S."/>
        </authorList>
    </citation>
    <scope>NUCLEOTIDE SEQUENCE</scope>
    <source>
        <strain evidence="2">Stay&amp;Tobe</strain>
    </source>
</reference>
<feature type="non-terminal residue" evidence="2">
    <location>
        <position position="105"/>
    </location>
</feature>
<name>A0AAD8AAD4_DIPPU</name>
<organism evidence="2 3">
    <name type="scientific">Diploptera punctata</name>
    <name type="common">Pacific beetle cockroach</name>
    <dbReference type="NCBI Taxonomy" id="6984"/>
    <lineage>
        <taxon>Eukaryota</taxon>
        <taxon>Metazoa</taxon>
        <taxon>Ecdysozoa</taxon>
        <taxon>Arthropoda</taxon>
        <taxon>Hexapoda</taxon>
        <taxon>Insecta</taxon>
        <taxon>Pterygota</taxon>
        <taxon>Neoptera</taxon>
        <taxon>Polyneoptera</taxon>
        <taxon>Dictyoptera</taxon>
        <taxon>Blattodea</taxon>
        <taxon>Blaberoidea</taxon>
        <taxon>Blaberidae</taxon>
        <taxon>Diplopterinae</taxon>
        <taxon>Diploptera</taxon>
    </lineage>
</organism>
<feature type="non-terminal residue" evidence="2">
    <location>
        <position position="1"/>
    </location>
</feature>
<keyword evidence="3" id="KW-1185">Reference proteome</keyword>
<dbReference type="EMBL" id="JASPKZ010002343">
    <property type="protein sequence ID" value="KAJ9595384.1"/>
    <property type="molecule type" value="Genomic_DNA"/>
</dbReference>
<evidence type="ECO:0000256" key="1">
    <source>
        <dbReference type="SAM" id="SignalP"/>
    </source>
</evidence>
<evidence type="ECO:0000313" key="2">
    <source>
        <dbReference type="EMBL" id="KAJ9595384.1"/>
    </source>
</evidence>
<accession>A0AAD8AAD4</accession>
<feature type="signal peptide" evidence="1">
    <location>
        <begin position="1"/>
        <end position="23"/>
    </location>
</feature>
<dbReference type="Proteomes" id="UP001233999">
    <property type="component" value="Unassembled WGS sequence"/>
</dbReference>
<sequence length="105" mass="11834">NFICYVDKLIWFVLCNFAFSTSTCKMDWMAAMILCVHNFKSTANIHICLLLLKHNLERRITICLCIYVVSQADAVCGREKGSEIQTSESIHSVFSSLSPICCPPP</sequence>
<reference evidence="2" key="2">
    <citation type="submission" date="2023-05" db="EMBL/GenBank/DDBJ databases">
        <authorList>
            <person name="Fouks B."/>
        </authorList>
    </citation>
    <scope>NUCLEOTIDE SEQUENCE</scope>
    <source>
        <strain evidence="2">Stay&amp;Tobe</strain>
        <tissue evidence="2">Testes</tissue>
    </source>
</reference>
<dbReference type="AlphaFoldDB" id="A0AAD8AAD4"/>
<protein>
    <submittedName>
        <fullName evidence="2">Uncharacterized protein</fullName>
    </submittedName>
</protein>
<feature type="chain" id="PRO_5042152608" evidence="1">
    <location>
        <begin position="24"/>
        <end position="105"/>
    </location>
</feature>
<proteinExistence type="predicted"/>